<feature type="domain" description="GOST seven transmembrane" evidence="10">
    <location>
        <begin position="186"/>
        <end position="437"/>
    </location>
</feature>
<evidence type="ECO:0000313" key="13">
    <source>
        <dbReference type="Proteomes" id="UP001342314"/>
    </source>
</evidence>
<feature type="signal peptide" evidence="9">
    <location>
        <begin position="1"/>
        <end position="26"/>
    </location>
</feature>
<accession>A0AAV5GAH6</accession>
<evidence type="ECO:0000256" key="3">
    <source>
        <dbReference type="ARBA" id="ARBA00022692"/>
    </source>
</evidence>
<dbReference type="AlphaFoldDB" id="A0AAV5GAH6"/>
<dbReference type="PANTHER" id="PTHR21229:SF1">
    <property type="entry name" value="GH17801P"/>
    <property type="match status" value="1"/>
</dbReference>
<comment type="similarity">
    <text evidence="2">Belongs to the LU7TM family.</text>
</comment>
<feature type="compositionally biased region" description="Acidic residues" evidence="7">
    <location>
        <begin position="490"/>
        <end position="500"/>
    </location>
</feature>
<dbReference type="PANTHER" id="PTHR21229">
    <property type="entry name" value="LUNG SEVEN TRANSMEMBRANE RECEPTOR"/>
    <property type="match status" value="1"/>
</dbReference>
<feature type="transmembrane region" description="Helical" evidence="8">
    <location>
        <begin position="370"/>
        <end position="392"/>
    </location>
</feature>
<dbReference type="GO" id="GO:0042147">
    <property type="term" value="P:retrograde transport, endosome to Golgi"/>
    <property type="evidence" value="ECO:0007669"/>
    <property type="project" value="TreeGrafter"/>
</dbReference>
<evidence type="ECO:0000256" key="1">
    <source>
        <dbReference type="ARBA" id="ARBA00004141"/>
    </source>
</evidence>
<feature type="domain" description="PTM1-like N-terminal" evidence="11">
    <location>
        <begin position="56"/>
        <end position="174"/>
    </location>
</feature>
<feature type="compositionally biased region" description="Low complexity" evidence="7">
    <location>
        <begin position="569"/>
        <end position="588"/>
    </location>
</feature>
<feature type="transmembrane region" description="Helical" evidence="8">
    <location>
        <begin position="222"/>
        <end position="241"/>
    </location>
</feature>
<evidence type="ECO:0000256" key="6">
    <source>
        <dbReference type="ARBA" id="ARBA00023136"/>
    </source>
</evidence>
<evidence type="ECO:0000313" key="12">
    <source>
        <dbReference type="EMBL" id="GJN89555.1"/>
    </source>
</evidence>
<feature type="transmembrane region" description="Helical" evidence="8">
    <location>
        <begin position="325"/>
        <end position="349"/>
    </location>
</feature>
<keyword evidence="5 8" id="KW-1133">Transmembrane helix</keyword>
<evidence type="ECO:0000256" key="8">
    <source>
        <dbReference type="SAM" id="Phobius"/>
    </source>
</evidence>
<feature type="region of interest" description="Disordered" evidence="7">
    <location>
        <begin position="484"/>
        <end position="588"/>
    </location>
</feature>
<feature type="transmembrane region" description="Helical" evidence="8">
    <location>
        <begin position="412"/>
        <end position="431"/>
    </location>
</feature>
<feature type="transmembrane region" description="Helical" evidence="8">
    <location>
        <begin position="253"/>
        <end position="277"/>
    </location>
</feature>
<evidence type="ECO:0000256" key="2">
    <source>
        <dbReference type="ARBA" id="ARBA00007883"/>
    </source>
</evidence>
<evidence type="ECO:0008006" key="14">
    <source>
        <dbReference type="Google" id="ProtNLM"/>
    </source>
</evidence>
<gene>
    <name evidence="12" type="ORF">Rhopal_002542-T1</name>
</gene>
<dbReference type="PROSITE" id="PS51257">
    <property type="entry name" value="PROKAR_LIPOPROTEIN"/>
    <property type="match status" value="1"/>
</dbReference>
<reference evidence="12 13" key="1">
    <citation type="submission" date="2021-12" db="EMBL/GenBank/DDBJ databases">
        <title>High titer production of polyol ester of fatty acids by Rhodotorula paludigena BS15 towards product separation-free biomass refinery.</title>
        <authorList>
            <person name="Mano J."/>
            <person name="Ono H."/>
            <person name="Tanaka T."/>
            <person name="Naito K."/>
            <person name="Sushida H."/>
            <person name="Ike M."/>
            <person name="Tokuyasu K."/>
            <person name="Kitaoka M."/>
        </authorList>
    </citation>
    <scope>NUCLEOTIDE SEQUENCE [LARGE SCALE GENOMIC DNA]</scope>
    <source>
        <strain evidence="12 13">BS15</strain>
    </source>
</reference>
<feature type="compositionally biased region" description="Acidic residues" evidence="7">
    <location>
        <begin position="543"/>
        <end position="552"/>
    </location>
</feature>
<dbReference type="InterPro" id="IPR053937">
    <property type="entry name" value="GOST_TM"/>
</dbReference>
<keyword evidence="13" id="KW-1185">Reference proteome</keyword>
<keyword evidence="4 9" id="KW-0732">Signal</keyword>
<evidence type="ECO:0000256" key="7">
    <source>
        <dbReference type="SAM" id="MobiDB-lite"/>
    </source>
</evidence>
<keyword evidence="3 8" id="KW-0812">Transmembrane</keyword>
<dbReference type="Proteomes" id="UP001342314">
    <property type="component" value="Unassembled WGS sequence"/>
</dbReference>
<dbReference type="GO" id="GO:0016020">
    <property type="term" value="C:membrane"/>
    <property type="evidence" value="ECO:0007669"/>
    <property type="project" value="UniProtKB-SubCell"/>
</dbReference>
<feature type="compositionally biased region" description="Basic and acidic residues" evidence="7">
    <location>
        <begin position="533"/>
        <end position="542"/>
    </location>
</feature>
<evidence type="ECO:0000256" key="9">
    <source>
        <dbReference type="SAM" id="SignalP"/>
    </source>
</evidence>
<evidence type="ECO:0000259" key="10">
    <source>
        <dbReference type="Pfam" id="PF06814"/>
    </source>
</evidence>
<comment type="subcellular location">
    <subcellularLocation>
        <location evidence="1">Membrane</location>
        <topology evidence="1">Multi-pass membrane protein</topology>
    </subcellularLocation>
</comment>
<protein>
    <recommendedName>
        <fullName evidence="14">Lung seven transmembrane receptor-domain-containing protein</fullName>
    </recommendedName>
</protein>
<comment type="caution">
    <text evidence="12">The sequence shown here is derived from an EMBL/GenBank/DDBJ whole genome shotgun (WGS) entry which is preliminary data.</text>
</comment>
<organism evidence="12 13">
    <name type="scientific">Rhodotorula paludigena</name>
    <dbReference type="NCBI Taxonomy" id="86838"/>
    <lineage>
        <taxon>Eukaryota</taxon>
        <taxon>Fungi</taxon>
        <taxon>Dikarya</taxon>
        <taxon>Basidiomycota</taxon>
        <taxon>Pucciniomycotina</taxon>
        <taxon>Microbotryomycetes</taxon>
        <taxon>Sporidiobolales</taxon>
        <taxon>Sporidiobolaceae</taxon>
        <taxon>Rhodotorula</taxon>
    </lineage>
</organism>
<dbReference type="EMBL" id="BQKY01000005">
    <property type="protein sequence ID" value="GJN89555.1"/>
    <property type="molecule type" value="Genomic_DNA"/>
</dbReference>
<dbReference type="Pfam" id="PF21902">
    <property type="entry name" value="PTM1-like_N"/>
    <property type="match status" value="1"/>
</dbReference>
<evidence type="ECO:0000259" key="11">
    <source>
        <dbReference type="Pfam" id="PF21902"/>
    </source>
</evidence>
<proteinExistence type="inferred from homology"/>
<feature type="transmembrane region" description="Helical" evidence="8">
    <location>
        <begin position="298"/>
        <end position="319"/>
    </location>
</feature>
<dbReference type="InterPro" id="IPR053938">
    <property type="entry name" value="PTM1-like_N"/>
</dbReference>
<dbReference type="GO" id="GO:0005794">
    <property type="term" value="C:Golgi apparatus"/>
    <property type="evidence" value="ECO:0007669"/>
    <property type="project" value="TreeGrafter"/>
</dbReference>
<feature type="chain" id="PRO_5043371913" description="Lung seven transmembrane receptor-domain-containing protein" evidence="9">
    <location>
        <begin position="27"/>
        <end position="588"/>
    </location>
</feature>
<dbReference type="InterPro" id="IPR009637">
    <property type="entry name" value="GPR107/GPR108-like"/>
</dbReference>
<feature type="transmembrane region" description="Helical" evidence="8">
    <location>
        <begin position="189"/>
        <end position="210"/>
    </location>
</feature>
<evidence type="ECO:0000256" key="4">
    <source>
        <dbReference type="ARBA" id="ARBA00022729"/>
    </source>
</evidence>
<keyword evidence="6 8" id="KW-0472">Membrane</keyword>
<dbReference type="GO" id="GO:0005829">
    <property type="term" value="C:cytosol"/>
    <property type="evidence" value="ECO:0007669"/>
    <property type="project" value="GOC"/>
</dbReference>
<sequence>MPASARRGLLPALIVLLACLSHLASAYQVLVSDQDEVRQVCSGMWGKGAQDPFIEVFEWEDAEYLGLSADGQATGNDWSPERVYICTLEAQKAGLCDESKLGQFLTSSLNPSDSSIFTSAVRLDGGASAGQQSTRGPFRYEVKRTGYYCVGTVPLAAEGSSRNTTFTGVVDFENVFGGHLPASEYPKVAFYRILFFVYLAFAGFWASWCWVYRRELLPLQQYITATVVFLVVEQLFVWLYWRFMNNSGHPGVAGAYLFLVSALNAARNSVSLYLLCLASMGLSIVRPSLGGVLPKVRLLALVHFVFGLLYSIGTVTVPLDSAGFFVVFFVVPLSVSLTAFLMWILYSLNSTIAELGARRQTFKRTMFRRLYLVLLSASGLILLFFLASSITFSSRLSPSFPARTWQTRWLLLDGWLSILYAVTFFAIAFLWRPTQANRHLALSDELPLDEAEAELYDLDDEDREDAGELKETYPLRATRTHDERVVFDVGSDDDDDEDENGGPSGHRRQSSAAKHSREFSAGSARSAPGGKPRGAEESRLLDGGEDEDEDLDITSQHGAAKERAALGLSEEAAAPPAYKSSASSYKDD</sequence>
<evidence type="ECO:0000256" key="5">
    <source>
        <dbReference type="ARBA" id="ARBA00022989"/>
    </source>
</evidence>
<name>A0AAV5GAH6_9BASI</name>
<dbReference type="Pfam" id="PF06814">
    <property type="entry name" value="GOST_TM"/>
    <property type="match status" value="1"/>
</dbReference>